<dbReference type="RefSeq" id="WP_273911793.1">
    <property type="nucleotide sequence ID" value="NZ_JAMDGX010000045.1"/>
</dbReference>
<comment type="caution">
    <text evidence="1">The sequence shown here is derived from an EMBL/GenBank/DDBJ whole genome shotgun (WGS) entry which is preliminary data.</text>
</comment>
<proteinExistence type="predicted"/>
<dbReference type="InterPro" id="IPR011972">
    <property type="entry name" value="CHP02285"/>
</dbReference>
<reference evidence="1 2" key="1">
    <citation type="submission" date="2022-05" db="EMBL/GenBank/DDBJ databases">
        <title>Novel Pseudomonas spp. Isolated from a Rainbow Trout Aquaculture Facility.</title>
        <authorList>
            <person name="Testerman T."/>
            <person name="Graf J."/>
        </authorList>
    </citation>
    <scope>NUCLEOTIDE SEQUENCE [LARGE SCALE GENOMIC DNA]</scope>
    <source>
        <strain evidence="1 2">ID681</strain>
    </source>
</reference>
<evidence type="ECO:0000313" key="1">
    <source>
        <dbReference type="EMBL" id="MDD0991639.1"/>
    </source>
</evidence>
<evidence type="ECO:0000313" key="2">
    <source>
        <dbReference type="Proteomes" id="UP001148203"/>
    </source>
</evidence>
<dbReference type="EMBL" id="JAMDGY010000033">
    <property type="protein sequence ID" value="MDD0991639.1"/>
    <property type="molecule type" value="Genomic_DNA"/>
</dbReference>
<dbReference type="NCBIfam" id="TIGR02285">
    <property type="entry name" value="TIGR02285 family protein"/>
    <property type="match status" value="1"/>
</dbReference>
<accession>A0ABT5NU16</accession>
<sequence>MLGPLLGILLGLLPASAWAKETLVWLLRDLPPLTIFEGPEKGQGAIDQMLAVLIHNMPEYDHQIIRVNRARALQVLQSKNFACDPTLLWTPERARFIAFSIPSMGTLSNGLILGAQQRPLLEPYLKNGEVDLRALLDSQSIKLGLVAERSYSTPIDDIIKQAPEQSLSRHYGDNAVASLLQMQQLGRLQMLLGYWPEIRYLGAQQGLAADALIYYPIQGVARYQFVHVGCSDTDLGREAIAHIDQLLQGLRQEALPPMYARWLDSASQDEYLRDSHGFFVGHDRH</sequence>
<dbReference type="SUPFAM" id="SSF53850">
    <property type="entry name" value="Periplasmic binding protein-like II"/>
    <property type="match status" value="1"/>
</dbReference>
<protein>
    <submittedName>
        <fullName evidence="1">TIGR02285 family protein</fullName>
    </submittedName>
</protein>
<name>A0ABT5NU16_9PSED</name>
<organism evidence="1 2">
    <name type="scientific">Pseudomonas fontis</name>
    <dbReference type="NCBI Taxonomy" id="2942633"/>
    <lineage>
        <taxon>Bacteria</taxon>
        <taxon>Pseudomonadati</taxon>
        <taxon>Pseudomonadota</taxon>
        <taxon>Gammaproteobacteria</taxon>
        <taxon>Pseudomonadales</taxon>
        <taxon>Pseudomonadaceae</taxon>
        <taxon>Pseudomonas</taxon>
    </lineage>
</organism>
<gene>
    <name evidence="1" type="ORF">M5G11_13925</name>
</gene>
<keyword evidence="2" id="KW-1185">Reference proteome</keyword>
<dbReference type="Proteomes" id="UP001148203">
    <property type="component" value="Unassembled WGS sequence"/>
</dbReference>